<dbReference type="Proteomes" id="UP001597287">
    <property type="component" value="Unassembled WGS sequence"/>
</dbReference>
<gene>
    <name evidence="2" type="ORF">ACFSPV_24720</name>
</gene>
<protein>
    <submittedName>
        <fullName evidence="2">Helix-turn-helix domain-containing protein</fullName>
    </submittedName>
</protein>
<evidence type="ECO:0000313" key="3">
    <source>
        <dbReference type="Proteomes" id="UP001597287"/>
    </source>
</evidence>
<comment type="caution">
    <text evidence="2">The sequence shown here is derived from an EMBL/GenBank/DDBJ whole genome shotgun (WGS) entry which is preliminary data.</text>
</comment>
<dbReference type="RefSeq" id="WP_374623615.1">
    <property type="nucleotide sequence ID" value="NZ_JBHSIH010000001.1"/>
</dbReference>
<accession>A0ABW5EYQ3</accession>
<sequence length="76" mass="8177">MRTQPSNTAAADLPSAHKISTACAKLDISRATIYRMAKAGQLELIRVSKGATRVTDESLRRVLNARQPTSAPCPRG</sequence>
<dbReference type="Pfam" id="PF12728">
    <property type="entry name" value="HTH_17"/>
    <property type="match status" value="1"/>
</dbReference>
<dbReference type="EMBL" id="JBHUIG010000031">
    <property type="protein sequence ID" value="MFD2321889.1"/>
    <property type="molecule type" value="Genomic_DNA"/>
</dbReference>
<evidence type="ECO:0000259" key="1">
    <source>
        <dbReference type="Pfam" id="PF12728"/>
    </source>
</evidence>
<proteinExistence type="predicted"/>
<dbReference type="InterPro" id="IPR041657">
    <property type="entry name" value="HTH_17"/>
</dbReference>
<feature type="domain" description="Helix-turn-helix" evidence="1">
    <location>
        <begin position="19"/>
        <end position="66"/>
    </location>
</feature>
<reference evidence="3" key="1">
    <citation type="journal article" date="2019" name="Int. J. Syst. Evol. Microbiol.">
        <title>The Global Catalogue of Microorganisms (GCM) 10K type strain sequencing project: providing services to taxonomists for standard genome sequencing and annotation.</title>
        <authorList>
            <consortium name="The Broad Institute Genomics Platform"/>
            <consortium name="The Broad Institute Genome Sequencing Center for Infectious Disease"/>
            <person name="Wu L."/>
            <person name="Ma J."/>
        </authorList>
    </citation>
    <scope>NUCLEOTIDE SEQUENCE [LARGE SCALE GENOMIC DNA]</scope>
    <source>
        <strain evidence="3">CCUG 62793</strain>
    </source>
</reference>
<name>A0ABW5EYQ3_9BURK</name>
<organism evidence="2 3">
    <name type="scientific">Delftia deserti</name>
    <dbReference type="NCBI Taxonomy" id="1651218"/>
    <lineage>
        <taxon>Bacteria</taxon>
        <taxon>Pseudomonadati</taxon>
        <taxon>Pseudomonadota</taxon>
        <taxon>Betaproteobacteria</taxon>
        <taxon>Burkholderiales</taxon>
        <taxon>Comamonadaceae</taxon>
        <taxon>Delftia</taxon>
    </lineage>
</organism>
<keyword evidence="3" id="KW-1185">Reference proteome</keyword>
<evidence type="ECO:0000313" key="2">
    <source>
        <dbReference type="EMBL" id="MFD2321889.1"/>
    </source>
</evidence>